<keyword evidence="2" id="KW-0863">Zinc-finger</keyword>
<dbReference type="PANTHER" id="PTHR13513">
    <property type="entry name" value="E3 UBIQUITIN-PROTEIN LIGASE UBR7"/>
    <property type="match status" value="1"/>
</dbReference>
<keyword evidence="1" id="KW-0479">Metal-binding</keyword>
<dbReference type="Pfam" id="PF00628">
    <property type="entry name" value="PHD"/>
    <property type="match status" value="1"/>
</dbReference>
<dbReference type="Proteomes" id="UP000683000">
    <property type="component" value="Unassembled WGS sequence"/>
</dbReference>
<dbReference type="EMBL" id="JAGFBS010000011">
    <property type="protein sequence ID" value="KAG6376814.1"/>
    <property type="molecule type" value="Genomic_DNA"/>
</dbReference>
<dbReference type="SMART" id="SM00249">
    <property type="entry name" value="PHD"/>
    <property type="match status" value="1"/>
</dbReference>
<comment type="caution">
    <text evidence="7">The sequence shown here is derived from an EMBL/GenBank/DDBJ whole genome shotgun (WGS) entry which is preliminary data.</text>
</comment>
<dbReference type="PROSITE" id="PS51157">
    <property type="entry name" value="ZF_UBR"/>
    <property type="match status" value="1"/>
</dbReference>
<dbReference type="GO" id="GO:0008270">
    <property type="term" value="F:zinc ion binding"/>
    <property type="evidence" value="ECO:0007669"/>
    <property type="project" value="UniProtKB-KW"/>
</dbReference>
<dbReference type="SUPFAM" id="SSF57903">
    <property type="entry name" value="FYVE/PHD zinc finger"/>
    <property type="match status" value="1"/>
</dbReference>
<sequence>MSSLNDLLASQDALLREAALALPHEFSRCTFDMGPIRQAVYLCLTCATLHGICSSCSIACHTDHEQVELFPKRHFRCDCPTSVIPHHPCTLHKTTEEANGTNQYGQNFRGLFCRCAKPYDSKTEQETMIQCLACEDWFHESCLNLRERPPPRESSPDLPDPGDTPAHEDDCSDASLDLPPPLISADDYDSFVCAACVSKVPTLRRYAGTTGVITVVRDVERGSWKRLEGDPSAESQGSFHEPSLDVADPEAATTKRPRSRSSSQNDEREAKRTRLSESPLCLAPAVNPIAQAIFDNKTSGSKDSTHEGIGDIFLTEGFRERWCRCERCLPSLQACPYLLEEEDTYEPPEDPDSGMIVSLLKSLVQELWSGCRATVPLMVFTPSMACGTSSCYISDISLTWDVVLIASDHLLECLRPFAQQGKIVEAADVTQFFEALKEKRRHVN</sequence>
<feature type="domain" description="UBR-type" evidence="6">
    <location>
        <begin position="27"/>
        <end position="94"/>
    </location>
</feature>
<dbReference type="SMART" id="SM00396">
    <property type="entry name" value="ZnF_UBR1"/>
    <property type="match status" value="1"/>
</dbReference>
<dbReference type="InterPro" id="IPR013083">
    <property type="entry name" value="Znf_RING/FYVE/PHD"/>
</dbReference>
<dbReference type="InterPro" id="IPR011011">
    <property type="entry name" value="Znf_FYVE_PHD"/>
</dbReference>
<dbReference type="Gene3D" id="3.30.40.10">
    <property type="entry name" value="Zinc/RING finger domain, C3HC4 (zinc finger)"/>
    <property type="match status" value="1"/>
</dbReference>
<name>A0A8I2YRF5_9AGAM</name>
<organism evidence="7 8">
    <name type="scientific">Boletus reticuloceps</name>
    <dbReference type="NCBI Taxonomy" id="495285"/>
    <lineage>
        <taxon>Eukaryota</taxon>
        <taxon>Fungi</taxon>
        <taxon>Dikarya</taxon>
        <taxon>Basidiomycota</taxon>
        <taxon>Agaricomycotina</taxon>
        <taxon>Agaricomycetes</taxon>
        <taxon>Agaricomycetidae</taxon>
        <taxon>Boletales</taxon>
        <taxon>Boletineae</taxon>
        <taxon>Boletaceae</taxon>
        <taxon>Boletoideae</taxon>
        <taxon>Boletus</taxon>
    </lineage>
</organism>
<dbReference type="CDD" id="cd19677">
    <property type="entry name" value="UBR-box_UBR7"/>
    <property type="match status" value="1"/>
</dbReference>
<evidence type="ECO:0000256" key="3">
    <source>
        <dbReference type="ARBA" id="ARBA00022833"/>
    </source>
</evidence>
<dbReference type="AlphaFoldDB" id="A0A8I2YRF5"/>
<gene>
    <name evidence="7" type="ORF">JVT61DRAFT_1840</name>
</gene>
<evidence type="ECO:0000313" key="7">
    <source>
        <dbReference type="EMBL" id="KAG6376814.1"/>
    </source>
</evidence>
<evidence type="ECO:0000256" key="2">
    <source>
        <dbReference type="ARBA" id="ARBA00022771"/>
    </source>
</evidence>
<dbReference type="InterPro" id="IPR003126">
    <property type="entry name" value="Znf_UBR"/>
</dbReference>
<feature type="zinc finger region" description="UBR-type" evidence="4">
    <location>
        <begin position="27"/>
        <end position="94"/>
    </location>
</feature>
<dbReference type="OrthoDB" id="5795902at2759"/>
<dbReference type="InterPro" id="IPR001965">
    <property type="entry name" value="Znf_PHD"/>
</dbReference>
<evidence type="ECO:0000259" key="6">
    <source>
        <dbReference type="PROSITE" id="PS51157"/>
    </source>
</evidence>
<keyword evidence="8" id="KW-1185">Reference proteome</keyword>
<dbReference type="InterPro" id="IPR019787">
    <property type="entry name" value="Znf_PHD-finger"/>
</dbReference>
<evidence type="ECO:0000313" key="8">
    <source>
        <dbReference type="Proteomes" id="UP000683000"/>
    </source>
</evidence>
<evidence type="ECO:0000256" key="1">
    <source>
        <dbReference type="ARBA" id="ARBA00022723"/>
    </source>
</evidence>
<dbReference type="InterPro" id="IPR040204">
    <property type="entry name" value="UBR7"/>
</dbReference>
<feature type="region of interest" description="Disordered" evidence="5">
    <location>
        <begin position="148"/>
        <end position="179"/>
    </location>
</feature>
<feature type="region of interest" description="Disordered" evidence="5">
    <location>
        <begin position="226"/>
        <end position="276"/>
    </location>
</feature>
<dbReference type="GO" id="GO:0005737">
    <property type="term" value="C:cytoplasm"/>
    <property type="evidence" value="ECO:0007669"/>
    <property type="project" value="TreeGrafter"/>
</dbReference>
<dbReference type="PANTHER" id="PTHR13513:SF9">
    <property type="entry name" value="E3 UBIQUITIN-PROTEIN LIGASE UBR7-RELATED"/>
    <property type="match status" value="1"/>
</dbReference>
<protein>
    <recommendedName>
        <fullName evidence="6">UBR-type domain-containing protein</fullName>
    </recommendedName>
</protein>
<proteinExistence type="predicted"/>
<evidence type="ECO:0000256" key="5">
    <source>
        <dbReference type="SAM" id="MobiDB-lite"/>
    </source>
</evidence>
<feature type="compositionally biased region" description="Basic and acidic residues" evidence="5">
    <location>
        <begin position="265"/>
        <end position="275"/>
    </location>
</feature>
<dbReference type="GO" id="GO:0061630">
    <property type="term" value="F:ubiquitin protein ligase activity"/>
    <property type="evidence" value="ECO:0007669"/>
    <property type="project" value="InterPro"/>
</dbReference>
<evidence type="ECO:0000256" key="4">
    <source>
        <dbReference type="PROSITE-ProRule" id="PRU00508"/>
    </source>
</evidence>
<keyword evidence="3" id="KW-0862">Zinc</keyword>
<reference evidence="7" key="1">
    <citation type="submission" date="2021-03" db="EMBL/GenBank/DDBJ databases">
        <title>Evolutionary innovations through gain and loss of genes in the ectomycorrhizal Boletales.</title>
        <authorList>
            <person name="Wu G."/>
            <person name="Miyauchi S."/>
            <person name="Morin E."/>
            <person name="Yang Z.-L."/>
            <person name="Xu J."/>
            <person name="Martin F.M."/>
        </authorList>
    </citation>
    <scope>NUCLEOTIDE SEQUENCE</scope>
    <source>
        <strain evidence="7">BR01</strain>
    </source>
</reference>
<accession>A0A8I2YRF5</accession>
<dbReference type="InterPro" id="IPR047506">
    <property type="entry name" value="UBR7-like_UBR-box"/>
</dbReference>